<dbReference type="InterPro" id="IPR007627">
    <property type="entry name" value="RNA_pol_sigma70_r2"/>
</dbReference>
<dbReference type="Pfam" id="PF04542">
    <property type="entry name" value="Sigma70_r2"/>
    <property type="match status" value="1"/>
</dbReference>
<dbReference type="InterPro" id="IPR013324">
    <property type="entry name" value="RNA_pol_sigma_r3/r4-like"/>
</dbReference>
<evidence type="ECO:0000256" key="4">
    <source>
        <dbReference type="ARBA" id="ARBA00023125"/>
    </source>
</evidence>
<dbReference type="GO" id="GO:0016987">
    <property type="term" value="F:sigma factor activity"/>
    <property type="evidence" value="ECO:0007669"/>
    <property type="project" value="UniProtKB-KW"/>
</dbReference>
<evidence type="ECO:0000256" key="3">
    <source>
        <dbReference type="ARBA" id="ARBA00023082"/>
    </source>
</evidence>
<dbReference type="Pfam" id="PF08281">
    <property type="entry name" value="Sigma70_r4_2"/>
    <property type="match status" value="1"/>
</dbReference>
<evidence type="ECO:0000256" key="5">
    <source>
        <dbReference type="ARBA" id="ARBA00023163"/>
    </source>
</evidence>
<dbReference type="PANTHER" id="PTHR43133">
    <property type="entry name" value="RNA POLYMERASE ECF-TYPE SIGMA FACTO"/>
    <property type="match status" value="1"/>
</dbReference>
<feature type="domain" description="RNA polymerase sigma factor 70 region 4 type 2" evidence="8">
    <location>
        <begin position="112"/>
        <end position="163"/>
    </location>
</feature>
<protein>
    <submittedName>
        <fullName evidence="9">RNA polymerase sigma factor</fullName>
    </submittedName>
</protein>
<dbReference type="NCBIfam" id="TIGR02937">
    <property type="entry name" value="sigma70-ECF"/>
    <property type="match status" value="1"/>
</dbReference>
<dbReference type="AlphaFoldDB" id="A0A919VCH7"/>
<evidence type="ECO:0000256" key="2">
    <source>
        <dbReference type="ARBA" id="ARBA00023015"/>
    </source>
</evidence>
<dbReference type="EMBL" id="BOOW01000081">
    <property type="protein sequence ID" value="GII97622.1"/>
    <property type="molecule type" value="Genomic_DNA"/>
</dbReference>
<feature type="region of interest" description="Disordered" evidence="6">
    <location>
        <begin position="86"/>
        <end position="107"/>
    </location>
</feature>
<sequence length="177" mass="20063">MTSADEEGNRVTDREEFDEFVARTWHRLLRTAYLLARDWAAAEDLVQTALIRAWLAWPRLGAEREAYVRRILVNLHVSWWRRRGRGAEVPTGTPPEPADPRDPIGGADERDTLWRALGRLPPRQRAVVVLRYFEDLTEAQTAQTLGCSVGTVKSQTSKALARLRVDDSFAAVPETRG</sequence>
<dbReference type="InterPro" id="IPR036388">
    <property type="entry name" value="WH-like_DNA-bd_sf"/>
</dbReference>
<name>A0A919VCH7_9ACTN</name>
<dbReference type="Gene3D" id="1.10.1740.10">
    <property type="match status" value="1"/>
</dbReference>
<dbReference type="SUPFAM" id="SSF88946">
    <property type="entry name" value="Sigma2 domain of RNA polymerase sigma factors"/>
    <property type="match status" value="1"/>
</dbReference>
<proteinExistence type="inferred from homology"/>
<evidence type="ECO:0000256" key="1">
    <source>
        <dbReference type="ARBA" id="ARBA00010641"/>
    </source>
</evidence>
<evidence type="ECO:0000259" key="7">
    <source>
        <dbReference type="Pfam" id="PF04542"/>
    </source>
</evidence>
<dbReference type="PANTHER" id="PTHR43133:SF50">
    <property type="entry name" value="ECF RNA POLYMERASE SIGMA FACTOR SIGM"/>
    <property type="match status" value="1"/>
</dbReference>
<keyword evidence="2" id="KW-0805">Transcription regulation</keyword>
<evidence type="ECO:0000313" key="10">
    <source>
        <dbReference type="Proteomes" id="UP000606172"/>
    </source>
</evidence>
<comment type="similarity">
    <text evidence="1">Belongs to the sigma-70 factor family. ECF subfamily.</text>
</comment>
<keyword evidence="3" id="KW-0731">Sigma factor</keyword>
<dbReference type="SUPFAM" id="SSF88659">
    <property type="entry name" value="Sigma3 and sigma4 domains of RNA polymerase sigma factors"/>
    <property type="match status" value="1"/>
</dbReference>
<gene>
    <name evidence="9" type="ORF">Ssi02_78530</name>
</gene>
<keyword evidence="5" id="KW-0804">Transcription</keyword>
<feature type="compositionally biased region" description="Basic and acidic residues" evidence="6">
    <location>
        <begin position="98"/>
        <end position="107"/>
    </location>
</feature>
<reference evidence="9" key="1">
    <citation type="submission" date="2021-01" db="EMBL/GenBank/DDBJ databases">
        <title>Whole genome shotgun sequence of Sinosporangium siamense NBRC 109515.</title>
        <authorList>
            <person name="Komaki H."/>
            <person name="Tamura T."/>
        </authorList>
    </citation>
    <scope>NUCLEOTIDE SEQUENCE</scope>
    <source>
        <strain evidence="9">NBRC 109515</strain>
    </source>
</reference>
<dbReference type="InterPro" id="IPR013325">
    <property type="entry name" value="RNA_pol_sigma_r2"/>
</dbReference>
<dbReference type="NCBIfam" id="TIGR02983">
    <property type="entry name" value="SigE-fam_strep"/>
    <property type="match status" value="1"/>
</dbReference>
<feature type="domain" description="RNA polymerase sigma-70 region 2" evidence="7">
    <location>
        <begin position="26"/>
        <end position="85"/>
    </location>
</feature>
<dbReference type="Gene3D" id="1.10.10.10">
    <property type="entry name" value="Winged helix-like DNA-binding domain superfamily/Winged helix DNA-binding domain"/>
    <property type="match status" value="1"/>
</dbReference>
<dbReference type="GO" id="GO:0003677">
    <property type="term" value="F:DNA binding"/>
    <property type="evidence" value="ECO:0007669"/>
    <property type="project" value="UniProtKB-KW"/>
</dbReference>
<dbReference type="InterPro" id="IPR013249">
    <property type="entry name" value="RNA_pol_sigma70_r4_t2"/>
</dbReference>
<keyword evidence="4" id="KW-0238">DNA-binding</keyword>
<evidence type="ECO:0000256" key="6">
    <source>
        <dbReference type="SAM" id="MobiDB-lite"/>
    </source>
</evidence>
<dbReference type="Proteomes" id="UP000606172">
    <property type="component" value="Unassembled WGS sequence"/>
</dbReference>
<dbReference type="GO" id="GO:0006352">
    <property type="term" value="P:DNA-templated transcription initiation"/>
    <property type="evidence" value="ECO:0007669"/>
    <property type="project" value="InterPro"/>
</dbReference>
<comment type="caution">
    <text evidence="9">The sequence shown here is derived from an EMBL/GenBank/DDBJ whole genome shotgun (WGS) entry which is preliminary data.</text>
</comment>
<evidence type="ECO:0000259" key="8">
    <source>
        <dbReference type="Pfam" id="PF08281"/>
    </source>
</evidence>
<dbReference type="InterPro" id="IPR039425">
    <property type="entry name" value="RNA_pol_sigma-70-like"/>
</dbReference>
<dbReference type="InterPro" id="IPR014284">
    <property type="entry name" value="RNA_pol_sigma-70_dom"/>
</dbReference>
<keyword evidence="10" id="KW-1185">Reference proteome</keyword>
<accession>A0A919VCH7</accession>
<dbReference type="InterPro" id="IPR014325">
    <property type="entry name" value="RNA_pol_sigma-E_actinobac"/>
</dbReference>
<evidence type="ECO:0000313" key="9">
    <source>
        <dbReference type="EMBL" id="GII97622.1"/>
    </source>
</evidence>
<organism evidence="9 10">
    <name type="scientific">Sinosporangium siamense</name>
    <dbReference type="NCBI Taxonomy" id="1367973"/>
    <lineage>
        <taxon>Bacteria</taxon>
        <taxon>Bacillati</taxon>
        <taxon>Actinomycetota</taxon>
        <taxon>Actinomycetes</taxon>
        <taxon>Streptosporangiales</taxon>
        <taxon>Streptosporangiaceae</taxon>
        <taxon>Sinosporangium</taxon>
    </lineage>
</organism>
<dbReference type="CDD" id="cd06171">
    <property type="entry name" value="Sigma70_r4"/>
    <property type="match status" value="1"/>
</dbReference>